<evidence type="ECO:0000313" key="2">
    <source>
        <dbReference type="EMBL" id="PNW11114.1"/>
    </source>
</evidence>
<keyword evidence="4" id="KW-1185">Reference proteome</keyword>
<dbReference type="RefSeq" id="WP_103294161.1">
    <property type="nucleotide sequence ID" value="NZ_CP033924.1"/>
</dbReference>
<dbReference type="KEGG" id="clac:EG342_16030"/>
<dbReference type="EMBL" id="PPEH01000015">
    <property type="protein sequence ID" value="PNW11114.1"/>
    <property type="molecule type" value="Genomic_DNA"/>
</dbReference>
<evidence type="ECO:0000313" key="4">
    <source>
        <dbReference type="Proteomes" id="UP000279972"/>
    </source>
</evidence>
<dbReference type="Proteomes" id="UP000236262">
    <property type="component" value="Unassembled WGS sequence"/>
</dbReference>
<dbReference type="OrthoDB" id="1260127at2"/>
<sequence>MDKQKQKIGPDYQKIYSDIINKKYPDKKDVCEYLLEKQHLSVLEVIELNQRIFGSTKKCSQKYRSYTESDILQMLDYQRKNQLNNTELAQYFSLSRNSVTKWKRQFPNVNLNT</sequence>
<gene>
    <name evidence="2" type="ORF">C1637_23840</name>
    <name evidence="1" type="ORF">EG342_16030</name>
</gene>
<dbReference type="GO" id="GO:0043565">
    <property type="term" value="F:sequence-specific DNA binding"/>
    <property type="evidence" value="ECO:0007669"/>
    <property type="project" value="InterPro"/>
</dbReference>
<dbReference type="AlphaFoldDB" id="A0A3G6RHL3"/>
<dbReference type="SUPFAM" id="SSF48295">
    <property type="entry name" value="TrpR-like"/>
    <property type="match status" value="1"/>
</dbReference>
<proteinExistence type="predicted"/>
<evidence type="ECO:0000313" key="1">
    <source>
        <dbReference type="EMBL" id="AZA83293.1"/>
    </source>
</evidence>
<dbReference type="InterPro" id="IPR010921">
    <property type="entry name" value="Trp_repressor/repl_initiator"/>
</dbReference>
<accession>A0A3G6RHL3</accession>
<reference evidence="2 3" key="1">
    <citation type="submission" date="2018-01" db="EMBL/GenBank/DDBJ databases">
        <title>Draft genome sequences of Chryseobacterium lactis NCTC11390, Chryseobacterium oncorhynchi 701B-08, and Chryseobacterium viscerum 687B-08.</title>
        <authorList>
            <person name="Jeong J.-J."/>
            <person name="Lee Y.J."/>
            <person name="Park B."/>
            <person name="Choi I.-G."/>
            <person name="Kim K.D."/>
        </authorList>
    </citation>
    <scope>NUCLEOTIDE SEQUENCE [LARGE SCALE GENOMIC DNA]</scope>
    <source>
        <strain evidence="2 3">NCTC11390</strain>
    </source>
</reference>
<dbReference type="Proteomes" id="UP000279972">
    <property type="component" value="Chromosome"/>
</dbReference>
<organism evidence="2 3">
    <name type="scientific">Chryseobacterium lactis</name>
    <dbReference type="NCBI Taxonomy" id="1241981"/>
    <lineage>
        <taxon>Bacteria</taxon>
        <taxon>Pseudomonadati</taxon>
        <taxon>Bacteroidota</taxon>
        <taxon>Flavobacteriia</taxon>
        <taxon>Flavobacteriales</taxon>
        <taxon>Weeksellaceae</taxon>
        <taxon>Chryseobacterium group</taxon>
        <taxon>Chryseobacterium</taxon>
    </lineage>
</organism>
<dbReference type="EMBL" id="CP033924">
    <property type="protein sequence ID" value="AZA83293.1"/>
    <property type="molecule type" value="Genomic_DNA"/>
</dbReference>
<reference evidence="1 4" key="2">
    <citation type="submission" date="2018-11" db="EMBL/GenBank/DDBJ databases">
        <title>Proposal to divide the Flavobacteriaceae and reorganize its genera based on Amino Acid Identity values calculated from whole genome sequences.</title>
        <authorList>
            <person name="Nicholson A.C."/>
            <person name="Gulvik C.A."/>
            <person name="Whitney A.M."/>
            <person name="Humrighouse B.W."/>
            <person name="Bell M."/>
            <person name="Holmes B."/>
            <person name="Steigerwalt A.G."/>
            <person name="Villarma A."/>
            <person name="Sheth M."/>
            <person name="Batra D."/>
            <person name="Pryor J."/>
            <person name="Bernardet J.-F."/>
            <person name="Hugo C."/>
            <person name="Kampfer P."/>
            <person name="Newman J."/>
            <person name="McQuiston J.R."/>
        </authorList>
    </citation>
    <scope>NUCLEOTIDE SEQUENCE [LARGE SCALE GENOMIC DNA]</scope>
    <source>
        <strain evidence="1 4">KC_1864</strain>
    </source>
</reference>
<evidence type="ECO:0000313" key="3">
    <source>
        <dbReference type="Proteomes" id="UP000236262"/>
    </source>
</evidence>
<name>A0A3G6RHL3_CHRLC</name>
<protein>
    <submittedName>
        <fullName evidence="1">Helix-turn-helix domain-containing protein</fullName>
    </submittedName>
    <submittedName>
        <fullName evidence="2">Transposase</fullName>
    </submittedName>
</protein>